<dbReference type="Gene3D" id="3.30.60.10">
    <property type="entry name" value="Endochitinase-like"/>
    <property type="match status" value="1"/>
</dbReference>
<keyword evidence="11" id="KW-1015">Disulfide bond</keyword>
<dbReference type="PROSITE" id="PS00026">
    <property type="entry name" value="CHIT_BIND_I_1"/>
    <property type="match status" value="1"/>
</dbReference>
<dbReference type="InterPro" id="IPR050314">
    <property type="entry name" value="Glycosyl_Hydrlase_18"/>
</dbReference>
<dbReference type="InterPro" id="IPR029070">
    <property type="entry name" value="Chitinase_insertion_sf"/>
</dbReference>
<evidence type="ECO:0000259" key="14">
    <source>
        <dbReference type="PROSITE" id="PS51910"/>
    </source>
</evidence>
<dbReference type="SMART" id="SM00636">
    <property type="entry name" value="Glyco_18"/>
    <property type="match status" value="1"/>
</dbReference>
<evidence type="ECO:0000256" key="12">
    <source>
        <dbReference type="RuleBase" id="RU000489"/>
    </source>
</evidence>
<feature type="disulfide bond" evidence="11">
    <location>
        <begin position="18"/>
        <end position="30"/>
    </location>
</feature>
<feature type="disulfide bond" evidence="11">
    <location>
        <begin position="23"/>
        <end position="37"/>
    </location>
</feature>
<evidence type="ECO:0000259" key="13">
    <source>
        <dbReference type="PROSITE" id="PS50941"/>
    </source>
</evidence>
<keyword evidence="6" id="KW-0146">Chitin degradation</keyword>
<dbReference type="EMBL" id="RCNU01000003">
    <property type="protein sequence ID" value="RWQ96642.1"/>
    <property type="molecule type" value="Genomic_DNA"/>
</dbReference>
<dbReference type="PROSITE" id="PS51910">
    <property type="entry name" value="GH18_2"/>
    <property type="match status" value="1"/>
</dbReference>
<evidence type="ECO:0000256" key="8">
    <source>
        <dbReference type="ARBA" id="ARBA00023277"/>
    </source>
</evidence>
<dbReference type="VEuPathDB" id="FungiDB:C8Q69DRAFT_518410"/>
<sequence length="402" mass="43920">MLQRSVDSMQASVAGKTCPLNVCCSQYGFCGTTSEFCGTGCQSDCTQPSPDVPASSVQNRVVGYWEAWNSNSPCGTMSPGQIPATILTHLNVAFGSISADFDLTTMPDVSAAIYQNVGNLKSKNPDLNSIISVCGWDLTDAGPTQEIFTSMVSSIENRATFIQNGIAWLGQYGYDGIDFDWEYPGAGDRGSRQEDGVNYALLLQELCTAIDTCGKDYIVTFTAPTSYWYLQNFDMTGMVPYVDWVNMMSYDLHVVWDATDVYIDSEVFAHKNLTEISLFWRANVPPSDIVLRLGFYGRTYELTDGSCWKPGCAFIHSTGPTPYVNTTAAVSYMVYNGKNWVSFDDATTFAAKIEYANKIGLNGLMVWAIDLDDTNLNALGAITDSSAFNISSADFSLVPLTT</sequence>
<evidence type="ECO:0000256" key="2">
    <source>
        <dbReference type="ARBA" id="ARBA00008682"/>
    </source>
</evidence>
<dbReference type="GO" id="GO:0008061">
    <property type="term" value="F:chitin binding"/>
    <property type="evidence" value="ECO:0007669"/>
    <property type="project" value="UniProtKB-UniRule"/>
</dbReference>
<keyword evidence="16" id="KW-1185">Reference proteome</keyword>
<dbReference type="GeneID" id="39602717"/>
<evidence type="ECO:0000256" key="6">
    <source>
        <dbReference type="ARBA" id="ARBA00023024"/>
    </source>
</evidence>
<evidence type="ECO:0000256" key="9">
    <source>
        <dbReference type="ARBA" id="ARBA00023295"/>
    </source>
</evidence>
<dbReference type="PROSITE" id="PS01095">
    <property type="entry name" value="GH18_1"/>
    <property type="match status" value="1"/>
</dbReference>
<dbReference type="RefSeq" id="XP_028486287.1">
    <property type="nucleotide sequence ID" value="XM_028633440.1"/>
</dbReference>
<keyword evidence="5 12" id="KW-0378">Hydrolase</keyword>
<accession>A0A443HXS3</accession>
<evidence type="ECO:0000256" key="7">
    <source>
        <dbReference type="ARBA" id="ARBA00023026"/>
    </source>
</evidence>
<dbReference type="InterPro" id="IPR001002">
    <property type="entry name" value="Chitin-bd_1"/>
</dbReference>
<keyword evidence="8" id="KW-0119">Carbohydrate metabolism</keyword>
<evidence type="ECO:0000256" key="1">
    <source>
        <dbReference type="ARBA" id="ARBA00000822"/>
    </source>
</evidence>
<dbReference type="InterPro" id="IPR018371">
    <property type="entry name" value="Chitin-binding_1_CS"/>
</dbReference>
<proteinExistence type="inferred from homology"/>
<feature type="domain" description="GH18" evidence="14">
    <location>
        <begin position="59"/>
        <end position="386"/>
    </location>
</feature>
<evidence type="ECO:0000256" key="10">
    <source>
        <dbReference type="ARBA" id="ARBA00023326"/>
    </source>
</evidence>
<dbReference type="InterPro" id="IPR001579">
    <property type="entry name" value="Glyco_hydro_18_chit_AS"/>
</dbReference>
<comment type="caution">
    <text evidence="11">Lacks conserved residue(s) required for the propagation of feature annotation.</text>
</comment>
<comment type="catalytic activity">
    <reaction evidence="1">
        <text>Random endo-hydrolysis of N-acetyl-beta-D-glucosaminide (1-&gt;4)-beta-linkages in chitin and chitodextrins.</text>
        <dbReference type="EC" id="3.2.1.14"/>
    </reaction>
</comment>
<protein>
    <recommendedName>
        <fullName evidence="3">chitinase</fullName>
        <ecNumber evidence="3">3.2.1.14</ecNumber>
    </recommendedName>
</protein>
<dbReference type="Pfam" id="PF00704">
    <property type="entry name" value="Glyco_hydro_18"/>
    <property type="match status" value="1"/>
</dbReference>
<evidence type="ECO:0000256" key="3">
    <source>
        <dbReference type="ARBA" id="ARBA00012729"/>
    </source>
</evidence>
<dbReference type="InterPro" id="IPR036861">
    <property type="entry name" value="Endochitinase-like_sf"/>
</dbReference>
<dbReference type="GO" id="GO:0000272">
    <property type="term" value="P:polysaccharide catabolic process"/>
    <property type="evidence" value="ECO:0007669"/>
    <property type="project" value="UniProtKB-KW"/>
</dbReference>
<dbReference type="InterPro" id="IPR001223">
    <property type="entry name" value="Glyco_hydro18_cat"/>
</dbReference>
<dbReference type="SUPFAM" id="SSF51445">
    <property type="entry name" value="(Trans)glycosidases"/>
    <property type="match status" value="1"/>
</dbReference>
<reference evidence="15 16" key="1">
    <citation type="journal article" date="2018" name="Front. Microbiol.">
        <title>Genomic and genetic insights into a cosmopolitan fungus, Paecilomyces variotii (Eurotiales).</title>
        <authorList>
            <person name="Urquhart A.S."/>
            <person name="Mondo S.J."/>
            <person name="Makela M.R."/>
            <person name="Hane J.K."/>
            <person name="Wiebenga A."/>
            <person name="He G."/>
            <person name="Mihaltcheva S."/>
            <person name="Pangilinan J."/>
            <person name="Lipzen A."/>
            <person name="Barry K."/>
            <person name="de Vries R.P."/>
            <person name="Grigoriev I.V."/>
            <person name="Idnurm A."/>
        </authorList>
    </citation>
    <scope>NUCLEOTIDE SEQUENCE [LARGE SCALE GENOMIC DNA]</scope>
    <source>
        <strain evidence="15 16">CBS 101075</strain>
    </source>
</reference>
<feature type="disulfide bond" evidence="11">
    <location>
        <begin position="41"/>
        <end position="45"/>
    </location>
</feature>
<dbReference type="InterPro" id="IPR011583">
    <property type="entry name" value="Chitinase_II/V-like_cat"/>
</dbReference>
<organism evidence="15 16">
    <name type="scientific">Byssochlamys spectabilis</name>
    <name type="common">Paecilomyces variotii</name>
    <dbReference type="NCBI Taxonomy" id="264951"/>
    <lineage>
        <taxon>Eukaryota</taxon>
        <taxon>Fungi</taxon>
        <taxon>Dikarya</taxon>
        <taxon>Ascomycota</taxon>
        <taxon>Pezizomycotina</taxon>
        <taxon>Eurotiomycetes</taxon>
        <taxon>Eurotiomycetidae</taxon>
        <taxon>Eurotiales</taxon>
        <taxon>Thermoascaceae</taxon>
        <taxon>Paecilomyces</taxon>
    </lineage>
</organism>
<dbReference type="AlphaFoldDB" id="A0A443HXS3"/>
<dbReference type="InterPro" id="IPR017853">
    <property type="entry name" value="GH"/>
</dbReference>
<comment type="caution">
    <text evidence="15">The sequence shown here is derived from an EMBL/GenBank/DDBJ whole genome shotgun (WGS) entry which is preliminary data.</text>
</comment>
<dbReference type="Proteomes" id="UP000283841">
    <property type="component" value="Unassembled WGS sequence"/>
</dbReference>
<dbReference type="EC" id="3.2.1.14" evidence="3"/>
<dbReference type="Gene3D" id="3.10.50.10">
    <property type="match status" value="1"/>
</dbReference>
<name>A0A443HXS3_BYSSP</name>
<gene>
    <name evidence="15" type="ORF">C8Q69DRAFT_518410</name>
</gene>
<dbReference type="Gene3D" id="3.20.20.80">
    <property type="entry name" value="Glycosidases"/>
    <property type="match status" value="1"/>
</dbReference>
<dbReference type="CDD" id="cd00035">
    <property type="entry name" value="ChtBD1"/>
    <property type="match status" value="1"/>
</dbReference>
<dbReference type="PANTHER" id="PTHR11177">
    <property type="entry name" value="CHITINASE"/>
    <property type="match status" value="1"/>
</dbReference>
<keyword evidence="4 11" id="KW-0147">Chitin-binding</keyword>
<comment type="similarity">
    <text evidence="2">Belongs to the glycosyl hydrolase 18 family. Chitinase class V subfamily.</text>
</comment>
<dbReference type="SUPFAM" id="SSF57016">
    <property type="entry name" value="Plant lectins/antimicrobial peptides"/>
    <property type="match status" value="1"/>
</dbReference>
<evidence type="ECO:0000313" key="15">
    <source>
        <dbReference type="EMBL" id="RWQ96642.1"/>
    </source>
</evidence>
<dbReference type="PANTHER" id="PTHR11177:SF397">
    <property type="entry name" value="CHITINASE"/>
    <property type="match status" value="1"/>
</dbReference>
<dbReference type="PROSITE" id="PS50941">
    <property type="entry name" value="CHIT_BIND_I_2"/>
    <property type="match status" value="1"/>
</dbReference>
<keyword evidence="7" id="KW-0843">Virulence</keyword>
<dbReference type="SUPFAM" id="SSF54556">
    <property type="entry name" value="Chitinase insertion domain"/>
    <property type="match status" value="1"/>
</dbReference>
<keyword evidence="10" id="KW-0624">Polysaccharide degradation</keyword>
<dbReference type="Pfam" id="PF00187">
    <property type="entry name" value="Chitin_bind_1"/>
    <property type="match status" value="1"/>
</dbReference>
<feature type="domain" description="Chitin-binding type-1" evidence="13">
    <location>
        <begin position="8"/>
        <end position="47"/>
    </location>
</feature>
<dbReference type="SMART" id="SM00270">
    <property type="entry name" value="ChtBD1"/>
    <property type="match status" value="1"/>
</dbReference>
<keyword evidence="9 12" id="KW-0326">Glycosidase</keyword>
<evidence type="ECO:0000313" key="16">
    <source>
        <dbReference type="Proteomes" id="UP000283841"/>
    </source>
</evidence>
<evidence type="ECO:0000256" key="11">
    <source>
        <dbReference type="PROSITE-ProRule" id="PRU00261"/>
    </source>
</evidence>
<dbReference type="GO" id="GO:0008843">
    <property type="term" value="F:endochitinase activity"/>
    <property type="evidence" value="ECO:0007669"/>
    <property type="project" value="UniProtKB-EC"/>
</dbReference>
<dbReference type="STRING" id="264951.A0A443HXS3"/>
<evidence type="ECO:0000256" key="5">
    <source>
        <dbReference type="ARBA" id="ARBA00022801"/>
    </source>
</evidence>
<evidence type="ECO:0000256" key="4">
    <source>
        <dbReference type="ARBA" id="ARBA00022669"/>
    </source>
</evidence>
<dbReference type="GO" id="GO:0006032">
    <property type="term" value="P:chitin catabolic process"/>
    <property type="evidence" value="ECO:0007669"/>
    <property type="project" value="UniProtKB-KW"/>
</dbReference>